<dbReference type="Proteomes" id="UP000075714">
    <property type="component" value="Unassembled WGS sequence"/>
</dbReference>
<feature type="compositionally biased region" description="Gly residues" evidence="1">
    <location>
        <begin position="339"/>
        <end position="351"/>
    </location>
</feature>
<feature type="compositionally biased region" description="Gly residues" evidence="1">
    <location>
        <begin position="513"/>
        <end position="527"/>
    </location>
</feature>
<feature type="region of interest" description="Disordered" evidence="1">
    <location>
        <begin position="334"/>
        <end position="353"/>
    </location>
</feature>
<protein>
    <submittedName>
        <fullName evidence="2">Uncharacterized protein</fullName>
    </submittedName>
</protein>
<dbReference type="AlphaFoldDB" id="A0A150G0P3"/>
<accession>A0A150G0P3</accession>
<feature type="compositionally biased region" description="Pro residues" evidence="1">
    <location>
        <begin position="146"/>
        <end position="155"/>
    </location>
</feature>
<feature type="compositionally biased region" description="Polar residues" evidence="1">
    <location>
        <begin position="365"/>
        <end position="374"/>
    </location>
</feature>
<feature type="compositionally biased region" description="Low complexity" evidence="1">
    <location>
        <begin position="101"/>
        <end position="115"/>
    </location>
</feature>
<keyword evidence="3" id="KW-1185">Reference proteome</keyword>
<evidence type="ECO:0000256" key="1">
    <source>
        <dbReference type="SAM" id="MobiDB-lite"/>
    </source>
</evidence>
<feature type="compositionally biased region" description="Low complexity" evidence="1">
    <location>
        <begin position="376"/>
        <end position="389"/>
    </location>
</feature>
<name>A0A150G0P3_GONPE</name>
<evidence type="ECO:0000313" key="2">
    <source>
        <dbReference type="EMBL" id="KXZ43446.1"/>
    </source>
</evidence>
<gene>
    <name evidence="2" type="ORF">GPECTOR_90g533</name>
</gene>
<feature type="region of interest" description="Disordered" evidence="1">
    <location>
        <begin position="101"/>
        <end position="155"/>
    </location>
</feature>
<dbReference type="EMBL" id="LSYV01000091">
    <property type="protein sequence ID" value="KXZ43446.1"/>
    <property type="molecule type" value="Genomic_DNA"/>
</dbReference>
<sequence>MLLWSVATLGLLPPRDWLEAALRAAAALALAAPPLALATTLHGAARLGALEPAAAVADQAAADAGEVQESAVAPVGDVDADAVPPAPLLAVATAGWRSRTADAGSCRSGDASDSDSAADRPRGLRPPSPPPLLSSQPSPLAFPDALSPPPARPLPPPPVRCQSLLAAFSRAYLRRCAGALGAFGPSQVVDLLQALLALSTSGHLPPPAAMPLPLPSLLDAAASRLQRCYQHGLGLRHLTAAAAALAALRHAPPAAWMDWWMDEVYDNLVRRRRLSARDLTAALRGVASLGRAPGPTWSAAALAAAGRPTLRRTSRARLTELAEALAEAGVRLDVAPQGGDAGGDGSSGGGAERLVSSEAGEARISQPTGPSEATSPAERPGPRASAPAAPVAGLAARRAWLRDFLRCWVEGRPSGRNHGDIRRPRALPTVQAGGRRRCRVRDARHFRRRRTAPVAPSPKESQRMLCALTAVAGPPPSWPATHRAALELAMTGRVLSRGLRRRLVDRAAARHGAGPGGPSAVAGGDGSVAGAPAL</sequence>
<evidence type="ECO:0000313" key="3">
    <source>
        <dbReference type="Proteomes" id="UP000075714"/>
    </source>
</evidence>
<proteinExistence type="predicted"/>
<feature type="region of interest" description="Disordered" evidence="1">
    <location>
        <begin position="359"/>
        <end position="389"/>
    </location>
</feature>
<feature type="compositionally biased region" description="Low complexity" evidence="1">
    <location>
        <begin position="133"/>
        <end position="145"/>
    </location>
</feature>
<feature type="region of interest" description="Disordered" evidence="1">
    <location>
        <begin position="509"/>
        <end position="534"/>
    </location>
</feature>
<reference evidence="3" key="1">
    <citation type="journal article" date="2016" name="Nat. Commun.">
        <title>The Gonium pectorale genome demonstrates co-option of cell cycle regulation during the evolution of multicellularity.</title>
        <authorList>
            <person name="Hanschen E.R."/>
            <person name="Marriage T.N."/>
            <person name="Ferris P.J."/>
            <person name="Hamaji T."/>
            <person name="Toyoda A."/>
            <person name="Fujiyama A."/>
            <person name="Neme R."/>
            <person name="Noguchi H."/>
            <person name="Minakuchi Y."/>
            <person name="Suzuki M."/>
            <person name="Kawai-Toyooka H."/>
            <person name="Smith D.R."/>
            <person name="Sparks H."/>
            <person name="Anderson J."/>
            <person name="Bakaric R."/>
            <person name="Luria V."/>
            <person name="Karger A."/>
            <person name="Kirschner M.W."/>
            <person name="Durand P.M."/>
            <person name="Michod R.E."/>
            <person name="Nozaki H."/>
            <person name="Olson B.J."/>
        </authorList>
    </citation>
    <scope>NUCLEOTIDE SEQUENCE [LARGE SCALE GENOMIC DNA]</scope>
    <source>
        <strain evidence="3">NIES-2863</strain>
    </source>
</reference>
<dbReference type="OrthoDB" id="553356at2759"/>
<comment type="caution">
    <text evidence="2">The sequence shown here is derived from an EMBL/GenBank/DDBJ whole genome shotgun (WGS) entry which is preliminary data.</text>
</comment>
<organism evidence="2 3">
    <name type="scientific">Gonium pectorale</name>
    <name type="common">Green alga</name>
    <dbReference type="NCBI Taxonomy" id="33097"/>
    <lineage>
        <taxon>Eukaryota</taxon>
        <taxon>Viridiplantae</taxon>
        <taxon>Chlorophyta</taxon>
        <taxon>core chlorophytes</taxon>
        <taxon>Chlorophyceae</taxon>
        <taxon>CS clade</taxon>
        <taxon>Chlamydomonadales</taxon>
        <taxon>Volvocaceae</taxon>
        <taxon>Gonium</taxon>
    </lineage>
</organism>